<reference evidence="1 2" key="1">
    <citation type="submission" date="2022-10" db="EMBL/GenBank/DDBJ databases">
        <title>Erythrobacter sp. sf7 Genome sequencing.</title>
        <authorList>
            <person name="Park S."/>
        </authorList>
    </citation>
    <scope>NUCLEOTIDE SEQUENCE [LARGE SCALE GENOMIC DNA]</scope>
    <source>
        <strain evidence="2">sf7</strain>
    </source>
</reference>
<evidence type="ECO:0000313" key="2">
    <source>
        <dbReference type="Proteomes" id="UP001216558"/>
    </source>
</evidence>
<dbReference type="EMBL" id="JAQQXQ010000008">
    <property type="protein sequence ID" value="MDC8755299.1"/>
    <property type="molecule type" value="Genomic_DNA"/>
</dbReference>
<organism evidence="1 2">
    <name type="scientific">Erythrobacter fulvus</name>
    <dbReference type="NCBI Taxonomy" id="2987523"/>
    <lineage>
        <taxon>Bacteria</taxon>
        <taxon>Pseudomonadati</taxon>
        <taxon>Pseudomonadota</taxon>
        <taxon>Alphaproteobacteria</taxon>
        <taxon>Sphingomonadales</taxon>
        <taxon>Erythrobacteraceae</taxon>
        <taxon>Erythrobacter/Porphyrobacter group</taxon>
        <taxon>Erythrobacter</taxon>
    </lineage>
</organism>
<protein>
    <submittedName>
        <fullName evidence="1">Uncharacterized protein</fullName>
    </submittedName>
</protein>
<accession>A0ABT5JRT2</accession>
<proteinExistence type="predicted"/>
<dbReference type="InterPro" id="IPR046732">
    <property type="entry name" value="DUF6624"/>
</dbReference>
<gene>
    <name evidence="1" type="ORF">OIK40_11680</name>
</gene>
<comment type="caution">
    <text evidence="1">The sequence shown here is derived from an EMBL/GenBank/DDBJ whole genome shotgun (WGS) entry which is preliminary data.</text>
</comment>
<evidence type="ECO:0000313" key="1">
    <source>
        <dbReference type="EMBL" id="MDC8755299.1"/>
    </source>
</evidence>
<dbReference type="RefSeq" id="WP_273678511.1">
    <property type="nucleotide sequence ID" value="NZ_JAQQXQ010000008.1"/>
</dbReference>
<dbReference type="Pfam" id="PF20329">
    <property type="entry name" value="DUF6624"/>
    <property type="match status" value="1"/>
</dbReference>
<keyword evidence="2" id="KW-1185">Reference proteome</keyword>
<name>A0ABT5JRT2_9SPHN</name>
<sequence length="333" mass="36688">MSIASAILASVLLVIAQENSRPPETPDVVYELAADGEFNPGDFSYLRGAYPGASDEQQEEWKEVSDWLADCRQKKKAELSYNLTYLDVELSDAYVSRGGPFCASVITPADLPGITEFSQIEAGLPAARLVFATLVDTLVEAYPGYGEGKDLAFVDLLWLERRIDLLRGVPGGPLVSRPADGRRFPELDDNQNAVLQALISSQLVRFDLENTDILKFIVKRSGWPTISSVGKDASNAAISVLQRADHDPDFQLRSLKMLEPLALQGEVSSQYAVTYDVIMIKLTGAQRYGTQGRCVEGSFQRYPLEDPERVEELRAPMDLGPMSAMDWLCRGSS</sequence>
<dbReference type="Proteomes" id="UP001216558">
    <property type="component" value="Unassembled WGS sequence"/>
</dbReference>